<dbReference type="OrthoDB" id="4062651at2759"/>
<reference evidence="3" key="1">
    <citation type="journal article" date="2014" name="Proc. Natl. Acad. Sci. U.S.A.">
        <title>Extensive sampling of basidiomycete genomes demonstrates inadequacy of the white-rot/brown-rot paradigm for wood decay fungi.</title>
        <authorList>
            <person name="Riley R."/>
            <person name="Salamov A.A."/>
            <person name="Brown D.W."/>
            <person name="Nagy L.G."/>
            <person name="Floudas D."/>
            <person name="Held B.W."/>
            <person name="Levasseur A."/>
            <person name="Lombard V."/>
            <person name="Morin E."/>
            <person name="Otillar R."/>
            <person name="Lindquist E.A."/>
            <person name="Sun H."/>
            <person name="LaButti K.M."/>
            <person name="Schmutz J."/>
            <person name="Jabbour D."/>
            <person name="Luo H."/>
            <person name="Baker S.E."/>
            <person name="Pisabarro A.G."/>
            <person name="Walton J.D."/>
            <person name="Blanchette R.A."/>
            <person name="Henrissat B."/>
            <person name="Martin F."/>
            <person name="Cullen D."/>
            <person name="Hibbett D.S."/>
            <person name="Grigoriev I.V."/>
        </authorList>
    </citation>
    <scope>NUCLEOTIDE SEQUENCE [LARGE SCALE GENOMIC DNA]</scope>
    <source>
        <strain evidence="3">CBS 339.88</strain>
    </source>
</reference>
<evidence type="ECO:0000259" key="1">
    <source>
        <dbReference type="PROSITE" id="PS50011"/>
    </source>
</evidence>
<organism evidence="2 3">
    <name type="scientific">Galerina marginata (strain CBS 339.88)</name>
    <dbReference type="NCBI Taxonomy" id="685588"/>
    <lineage>
        <taxon>Eukaryota</taxon>
        <taxon>Fungi</taxon>
        <taxon>Dikarya</taxon>
        <taxon>Basidiomycota</taxon>
        <taxon>Agaricomycotina</taxon>
        <taxon>Agaricomycetes</taxon>
        <taxon>Agaricomycetidae</taxon>
        <taxon>Agaricales</taxon>
        <taxon>Agaricineae</taxon>
        <taxon>Strophariaceae</taxon>
        <taxon>Galerina</taxon>
    </lineage>
</organism>
<dbReference type="HOGENOM" id="CLU_192393_0_0_1"/>
<proteinExistence type="predicted"/>
<keyword evidence="3" id="KW-1185">Reference proteome</keyword>
<evidence type="ECO:0000313" key="3">
    <source>
        <dbReference type="Proteomes" id="UP000027222"/>
    </source>
</evidence>
<dbReference type="GO" id="GO:0004672">
    <property type="term" value="F:protein kinase activity"/>
    <property type="evidence" value="ECO:0007669"/>
    <property type="project" value="InterPro"/>
</dbReference>
<dbReference type="SUPFAM" id="SSF56112">
    <property type="entry name" value="Protein kinase-like (PK-like)"/>
    <property type="match status" value="1"/>
</dbReference>
<accession>A0A067T9T5</accession>
<protein>
    <recommendedName>
        <fullName evidence="1">Protein kinase domain-containing protein</fullName>
    </recommendedName>
</protein>
<dbReference type="EMBL" id="KL142378">
    <property type="protein sequence ID" value="KDR76669.1"/>
    <property type="molecule type" value="Genomic_DNA"/>
</dbReference>
<dbReference type="InterPro" id="IPR000719">
    <property type="entry name" value="Prot_kinase_dom"/>
</dbReference>
<dbReference type="PROSITE" id="PS50011">
    <property type="entry name" value="PROTEIN_KINASE_DOM"/>
    <property type="match status" value="1"/>
</dbReference>
<feature type="domain" description="Protein kinase" evidence="1">
    <location>
        <begin position="1"/>
        <end position="85"/>
    </location>
</feature>
<gene>
    <name evidence="2" type="ORF">GALMADRAFT_225633</name>
</gene>
<dbReference type="InterPro" id="IPR011009">
    <property type="entry name" value="Kinase-like_dom_sf"/>
</dbReference>
<dbReference type="GO" id="GO:0005524">
    <property type="term" value="F:ATP binding"/>
    <property type="evidence" value="ECO:0007669"/>
    <property type="project" value="InterPro"/>
</dbReference>
<sequence length="85" mass="9827">MVHGDIRSNNVMIKMKDLLHVEDDPDVQLKLVDFDWADEELLAFYPAFVNTKIPWSGRPGSKILFPHDAELVGKWLAKYPTSIRF</sequence>
<dbReference type="AlphaFoldDB" id="A0A067T9T5"/>
<dbReference type="Proteomes" id="UP000027222">
    <property type="component" value="Unassembled WGS sequence"/>
</dbReference>
<evidence type="ECO:0000313" key="2">
    <source>
        <dbReference type="EMBL" id="KDR76669.1"/>
    </source>
</evidence>
<name>A0A067T9T5_GALM3</name>